<feature type="transmembrane region" description="Helical" evidence="6">
    <location>
        <begin position="244"/>
        <end position="270"/>
    </location>
</feature>
<protein>
    <submittedName>
        <fullName evidence="8">MFS transporter</fullName>
    </submittedName>
</protein>
<evidence type="ECO:0000259" key="7">
    <source>
        <dbReference type="PROSITE" id="PS50850"/>
    </source>
</evidence>
<dbReference type="RefSeq" id="WP_126046797.1">
    <property type="nucleotide sequence ID" value="NZ_QYTV02000001.1"/>
</dbReference>
<dbReference type="PANTHER" id="PTHR23506">
    <property type="entry name" value="GH10249P"/>
    <property type="match status" value="1"/>
</dbReference>
<feature type="transmembrane region" description="Helical" evidence="6">
    <location>
        <begin position="368"/>
        <end position="386"/>
    </location>
</feature>
<evidence type="ECO:0000256" key="2">
    <source>
        <dbReference type="ARBA" id="ARBA00022448"/>
    </source>
</evidence>
<feature type="transmembrane region" description="Helical" evidence="6">
    <location>
        <begin position="166"/>
        <end position="189"/>
    </location>
</feature>
<name>A0A429Y719_9BACI</name>
<dbReference type="InterPro" id="IPR020846">
    <property type="entry name" value="MFS_dom"/>
</dbReference>
<feature type="transmembrane region" description="Helical" evidence="6">
    <location>
        <begin position="105"/>
        <end position="126"/>
    </location>
</feature>
<proteinExistence type="predicted"/>
<evidence type="ECO:0000313" key="8">
    <source>
        <dbReference type="EMBL" id="RST77114.1"/>
    </source>
</evidence>
<keyword evidence="5 6" id="KW-0472">Membrane</keyword>
<sequence length="408" mass="43721">MNFFKQMSTKKRLGLTFAIAIIFLDMLLYSVIIPLTPYYEGTFEASSTMIGILFSSYSVTLLLTTTYFGNLTDRIGRKKPIIIGLIGMSASTILFSHPINFEMLIIARGLQGIASAATWTAALALLADLFVKKERAVVMGFAMTSMSAGTLLGAPIGGFLVEFGGYLAPFYTISVLLLITTVFGLIYLQDEKRPVIQKSKKPLDLLRQPAVIWILMIMVVSEGTLTMLEPILPIYLSSTFSGNSIFIGLMFGVITLAYGIMAPISGSLVIKYTPSRVVLIGLLLGGLFLPFVVLAQSTLQLVIALALLGGSMGLAVSPTLTMLGDTQGDGDQSSYGALYSLFNIFFAVAAIIGPFFGGVLTDVFSAKITIFITSGVVLLGTIGLSVTRKISMGKQDCVPAPDAVQRID</sequence>
<evidence type="ECO:0000313" key="9">
    <source>
        <dbReference type="Proteomes" id="UP000287156"/>
    </source>
</evidence>
<keyword evidence="4 6" id="KW-1133">Transmembrane helix</keyword>
<dbReference type="InterPro" id="IPR050930">
    <property type="entry name" value="MFS_Vesicular_Transporter"/>
</dbReference>
<feature type="transmembrane region" description="Helical" evidence="6">
    <location>
        <begin position="335"/>
        <end position="356"/>
    </location>
</feature>
<evidence type="ECO:0000256" key="6">
    <source>
        <dbReference type="SAM" id="Phobius"/>
    </source>
</evidence>
<feature type="domain" description="Major facilitator superfamily (MFS) profile" evidence="7">
    <location>
        <begin position="14"/>
        <end position="392"/>
    </location>
</feature>
<feature type="transmembrane region" description="Helical" evidence="6">
    <location>
        <begin position="301"/>
        <end position="323"/>
    </location>
</feature>
<dbReference type="AlphaFoldDB" id="A0A429Y719"/>
<keyword evidence="2" id="KW-0813">Transport</keyword>
<comment type="caution">
    <text evidence="8">The sequence shown here is derived from an EMBL/GenBank/DDBJ whole genome shotgun (WGS) entry which is preliminary data.</text>
</comment>
<feature type="transmembrane region" description="Helical" evidence="6">
    <location>
        <begin position="12"/>
        <end position="36"/>
    </location>
</feature>
<organism evidence="8 9">
    <name type="scientific">Siminovitchia acidinfaciens</name>
    <dbReference type="NCBI Taxonomy" id="2321395"/>
    <lineage>
        <taxon>Bacteria</taxon>
        <taxon>Bacillati</taxon>
        <taxon>Bacillota</taxon>
        <taxon>Bacilli</taxon>
        <taxon>Bacillales</taxon>
        <taxon>Bacillaceae</taxon>
        <taxon>Siminovitchia</taxon>
    </lineage>
</organism>
<dbReference type="PANTHER" id="PTHR23506:SF23">
    <property type="entry name" value="GH10249P"/>
    <property type="match status" value="1"/>
</dbReference>
<dbReference type="Proteomes" id="UP000287156">
    <property type="component" value="Unassembled WGS sequence"/>
</dbReference>
<keyword evidence="9" id="KW-1185">Reference proteome</keyword>
<accession>A0A429Y719</accession>
<gene>
    <name evidence="8" type="ORF">D4T97_001035</name>
</gene>
<dbReference type="OrthoDB" id="9793283at2"/>
<comment type="subcellular location">
    <subcellularLocation>
        <location evidence="1">Cell membrane</location>
        <topology evidence="1">Multi-pass membrane protein</topology>
    </subcellularLocation>
</comment>
<evidence type="ECO:0000256" key="1">
    <source>
        <dbReference type="ARBA" id="ARBA00004651"/>
    </source>
</evidence>
<evidence type="ECO:0000256" key="5">
    <source>
        <dbReference type="ARBA" id="ARBA00023136"/>
    </source>
</evidence>
<evidence type="ECO:0000256" key="4">
    <source>
        <dbReference type="ARBA" id="ARBA00022989"/>
    </source>
</evidence>
<dbReference type="InterPro" id="IPR011701">
    <property type="entry name" value="MFS"/>
</dbReference>
<evidence type="ECO:0000256" key="3">
    <source>
        <dbReference type="ARBA" id="ARBA00022692"/>
    </source>
</evidence>
<dbReference type="Gene3D" id="1.20.1250.20">
    <property type="entry name" value="MFS general substrate transporter like domains"/>
    <property type="match status" value="2"/>
</dbReference>
<dbReference type="EMBL" id="QYTV02000001">
    <property type="protein sequence ID" value="RST77114.1"/>
    <property type="molecule type" value="Genomic_DNA"/>
</dbReference>
<dbReference type="GO" id="GO:0022857">
    <property type="term" value="F:transmembrane transporter activity"/>
    <property type="evidence" value="ECO:0007669"/>
    <property type="project" value="InterPro"/>
</dbReference>
<feature type="transmembrane region" description="Helical" evidence="6">
    <location>
        <begin position="138"/>
        <end position="160"/>
    </location>
</feature>
<dbReference type="PROSITE" id="PS50850">
    <property type="entry name" value="MFS"/>
    <property type="match status" value="1"/>
</dbReference>
<feature type="transmembrane region" description="Helical" evidence="6">
    <location>
        <begin position="210"/>
        <end position="232"/>
    </location>
</feature>
<dbReference type="GO" id="GO:0005886">
    <property type="term" value="C:plasma membrane"/>
    <property type="evidence" value="ECO:0007669"/>
    <property type="project" value="UniProtKB-SubCell"/>
</dbReference>
<dbReference type="InterPro" id="IPR036259">
    <property type="entry name" value="MFS_trans_sf"/>
</dbReference>
<keyword evidence="3 6" id="KW-0812">Transmembrane</keyword>
<feature type="transmembrane region" description="Helical" evidence="6">
    <location>
        <begin position="81"/>
        <end position="99"/>
    </location>
</feature>
<dbReference type="SUPFAM" id="SSF103473">
    <property type="entry name" value="MFS general substrate transporter"/>
    <property type="match status" value="1"/>
</dbReference>
<dbReference type="CDD" id="cd17325">
    <property type="entry name" value="MFS_MdtG_SLC18_like"/>
    <property type="match status" value="1"/>
</dbReference>
<feature type="transmembrane region" description="Helical" evidence="6">
    <location>
        <begin position="48"/>
        <end position="69"/>
    </location>
</feature>
<dbReference type="Pfam" id="PF07690">
    <property type="entry name" value="MFS_1"/>
    <property type="match status" value="1"/>
</dbReference>
<feature type="transmembrane region" description="Helical" evidence="6">
    <location>
        <begin position="277"/>
        <end position="295"/>
    </location>
</feature>
<reference evidence="8" key="1">
    <citation type="submission" date="2018-12" db="EMBL/GenBank/DDBJ databases">
        <authorList>
            <person name="Sun L."/>
            <person name="Chen Z."/>
        </authorList>
    </citation>
    <scope>NUCLEOTIDE SEQUENCE [LARGE SCALE GENOMIC DNA]</scope>
    <source>
        <strain evidence="8">3-2-2</strain>
    </source>
</reference>